<proteinExistence type="predicted"/>
<evidence type="ECO:0000313" key="1">
    <source>
        <dbReference type="EMBL" id="CAB1425512.1"/>
    </source>
</evidence>
<keyword evidence="2" id="KW-1185">Reference proteome</keyword>
<dbReference type="EMBL" id="CADEAL010000811">
    <property type="protein sequence ID" value="CAB1425512.1"/>
    <property type="molecule type" value="Genomic_DNA"/>
</dbReference>
<dbReference type="AlphaFoldDB" id="A0A9N7U7D1"/>
<name>A0A9N7U7D1_PLEPL</name>
<protein>
    <submittedName>
        <fullName evidence="1">Uncharacterized protein</fullName>
    </submittedName>
</protein>
<accession>A0A9N7U7D1</accession>
<reference evidence="1" key="1">
    <citation type="submission" date="2020-03" db="EMBL/GenBank/DDBJ databases">
        <authorList>
            <person name="Weist P."/>
        </authorList>
    </citation>
    <scope>NUCLEOTIDE SEQUENCE</scope>
</reference>
<comment type="caution">
    <text evidence="1">The sequence shown here is derived from an EMBL/GenBank/DDBJ whole genome shotgun (WGS) entry which is preliminary data.</text>
</comment>
<evidence type="ECO:0000313" key="2">
    <source>
        <dbReference type="Proteomes" id="UP001153269"/>
    </source>
</evidence>
<sequence>MGNVSGILDGAKLGRVRGTAADLLGERLRRWWRRKRRKRRKSQWWITFNPTRFYWSWNQWKLLVHNGQTGRCGDGPADEMDDLSHLRHQACRRWWIRLTSSSSPRLPPEMIFRRTCPSSEEAALESFSSAAFEEPKSF</sequence>
<gene>
    <name evidence="1" type="ORF">PLEPLA_LOCUS13442</name>
</gene>
<dbReference type="Proteomes" id="UP001153269">
    <property type="component" value="Unassembled WGS sequence"/>
</dbReference>
<organism evidence="1 2">
    <name type="scientific">Pleuronectes platessa</name>
    <name type="common">European plaice</name>
    <dbReference type="NCBI Taxonomy" id="8262"/>
    <lineage>
        <taxon>Eukaryota</taxon>
        <taxon>Metazoa</taxon>
        <taxon>Chordata</taxon>
        <taxon>Craniata</taxon>
        <taxon>Vertebrata</taxon>
        <taxon>Euteleostomi</taxon>
        <taxon>Actinopterygii</taxon>
        <taxon>Neopterygii</taxon>
        <taxon>Teleostei</taxon>
        <taxon>Neoteleostei</taxon>
        <taxon>Acanthomorphata</taxon>
        <taxon>Carangaria</taxon>
        <taxon>Pleuronectiformes</taxon>
        <taxon>Pleuronectoidei</taxon>
        <taxon>Pleuronectidae</taxon>
        <taxon>Pleuronectes</taxon>
    </lineage>
</organism>